<name>A0A644Y8T6_9ZZZZ</name>
<comment type="caution">
    <text evidence="2">The sequence shown here is derived from an EMBL/GenBank/DDBJ whole genome shotgun (WGS) entry which is preliminary data.</text>
</comment>
<sequence>MDSRSGAAGYGGDGVRHRHPSFDRNLDRTDDGAAEVDADGDGAVAGEDDAGDAAGDVVHPVRSAVGAYALLGGEPDFQHRADVLSAACEET</sequence>
<protein>
    <submittedName>
        <fullName evidence="2">Uncharacterized protein</fullName>
    </submittedName>
</protein>
<organism evidence="2">
    <name type="scientific">bioreactor metagenome</name>
    <dbReference type="NCBI Taxonomy" id="1076179"/>
    <lineage>
        <taxon>unclassified sequences</taxon>
        <taxon>metagenomes</taxon>
        <taxon>ecological metagenomes</taxon>
    </lineage>
</organism>
<dbReference type="AlphaFoldDB" id="A0A644Y8T6"/>
<feature type="compositionally biased region" description="Basic and acidic residues" evidence="1">
    <location>
        <begin position="20"/>
        <end position="31"/>
    </location>
</feature>
<gene>
    <name evidence="2" type="ORF">SDC9_71204</name>
</gene>
<dbReference type="EMBL" id="VSSQ01004326">
    <property type="protein sequence ID" value="MPM24719.1"/>
    <property type="molecule type" value="Genomic_DNA"/>
</dbReference>
<proteinExistence type="predicted"/>
<reference evidence="2" key="1">
    <citation type="submission" date="2019-08" db="EMBL/GenBank/DDBJ databases">
        <authorList>
            <person name="Kucharzyk K."/>
            <person name="Murdoch R.W."/>
            <person name="Higgins S."/>
            <person name="Loffler F."/>
        </authorList>
    </citation>
    <scope>NUCLEOTIDE SEQUENCE</scope>
</reference>
<evidence type="ECO:0000256" key="1">
    <source>
        <dbReference type="SAM" id="MobiDB-lite"/>
    </source>
</evidence>
<evidence type="ECO:0000313" key="2">
    <source>
        <dbReference type="EMBL" id="MPM24719.1"/>
    </source>
</evidence>
<feature type="compositionally biased region" description="Acidic residues" evidence="1">
    <location>
        <begin position="32"/>
        <end position="51"/>
    </location>
</feature>
<feature type="region of interest" description="Disordered" evidence="1">
    <location>
        <begin position="1"/>
        <end position="55"/>
    </location>
</feature>
<accession>A0A644Y8T6</accession>